<proteinExistence type="inferred from homology"/>
<evidence type="ECO:0000256" key="1">
    <source>
        <dbReference type="ARBA" id="ARBA00007734"/>
    </source>
</evidence>
<dbReference type="PROSITE" id="PS00922">
    <property type="entry name" value="TRANSGLYCOSYLASE"/>
    <property type="match status" value="1"/>
</dbReference>
<dbReference type="GO" id="GO:0008933">
    <property type="term" value="F:peptidoglycan lytic transglycosylase activity"/>
    <property type="evidence" value="ECO:0007669"/>
    <property type="project" value="InterPro"/>
</dbReference>
<sequence length="237" mass="26460">MLPYLKRVACNLSAALLIHLCVNTTALSANLPSAQNLAAAHATLSPYQAQIEQRMLEFAPFINDVIKQLNQLGLPQNLAFIPMLESSLDPNAVSHANAKGIWQLMPATAKRFGLIINHQQDERLDPKRSTHAALQYLAFLYRKFDRDISLTLAAYNAGEGRLARAIGQSNTRQFSDLPLPSESRQYVSRFYALNQLINLDKIKTAHFEPFLLFAAPSSIRTKPIIDLTPLKPLIQID</sequence>
<dbReference type="EMBL" id="FNDD01000004">
    <property type="protein sequence ID" value="SDG91050.1"/>
    <property type="molecule type" value="Genomic_DNA"/>
</dbReference>
<evidence type="ECO:0000313" key="4">
    <source>
        <dbReference type="EMBL" id="SDG91050.1"/>
    </source>
</evidence>
<feature type="domain" description="Transglycosylase SLT" evidence="3">
    <location>
        <begin position="75"/>
        <end position="174"/>
    </location>
</feature>
<keyword evidence="2" id="KW-0732">Signal</keyword>
<evidence type="ECO:0000256" key="2">
    <source>
        <dbReference type="SAM" id="SignalP"/>
    </source>
</evidence>
<accession>A0A1G7Y4Y9</accession>
<dbReference type="RefSeq" id="WP_093270510.1">
    <property type="nucleotide sequence ID" value="NZ_FNDD01000004.1"/>
</dbReference>
<evidence type="ECO:0000259" key="3">
    <source>
        <dbReference type="Pfam" id="PF01464"/>
    </source>
</evidence>
<dbReference type="InterPro" id="IPR023346">
    <property type="entry name" value="Lysozyme-like_dom_sf"/>
</dbReference>
<dbReference type="STRING" id="861298.SAMN04488136_104192"/>
<comment type="similarity">
    <text evidence="1">Belongs to the transglycosylase Slt family.</text>
</comment>
<evidence type="ECO:0000313" key="5">
    <source>
        <dbReference type="Proteomes" id="UP000198854"/>
    </source>
</evidence>
<dbReference type="SUPFAM" id="SSF53955">
    <property type="entry name" value="Lysozyme-like"/>
    <property type="match status" value="1"/>
</dbReference>
<dbReference type="Pfam" id="PF01464">
    <property type="entry name" value="SLT"/>
    <property type="match status" value="1"/>
</dbReference>
<organism evidence="4 5">
    <name type="scientific">Vibrio xiamenensis</name>
    <dbReference type="NCBI Taxonomy" id="861298"/>
    <lineage>
        <taxon>Bacteria</taxon>
        <taxon>Pseudomonadati</taxon>
        <taxon>Pseudomonadota</taxon>
        <taxon>Gammaproteobacteria</taxon>
        <taxon>Vibrionales</taxon>
        <taxon>Vibrionaceae</taxon>
        <taxon>Vibrio</taxon>
    </lineage>
</organism>
<dbReference type="InterPro" id="IPR008258">
    <property type="entry name" value="Transglycosylase_SLT_dom_1"/>
</dbReference>
<name>A0A1G7Y4Y9_9VIBR</name>
<reference evidence="5" key="1">
    <citation type="submission" date="2016-10" db="EMBL/GenBank/DDBJ databases">
        <authorList>
            <person name="Varghese N."/>
            <person name="Submissions S."/>
        </authorList>
    </citation>
    <scope>NUCLEOTIDE SEQUENCE [LARGE SCALE GENOMIC DNA]</scope>
    <source>
        <strain evidence="5">CGMCC 1.10228</strain>
    </source>
</reference>
<dbReference type="GO" id="GO:0016020">
    <property type="term" value="C:membrane"/>
    <property type="evidence" value="ECO:0007669"/>
    <property type="project" value="InterPro"/>
</dbReference>
<protein>
    <submittedName>
        <fullName evidence="4">Transglycosylase SLT domain-containing protein</fullName>
    </submittedName>
</protein>
<gene>
    <name evidence="4" type="ORF">SAMN04488136_104192</name>
</gene>
<dbReference type="PANTHER" id="PTHR37423:SF2">
    <property type="entry name" value="MEMBRANE-BOUND LYTIC MUREIN TRANSGLYCOSYLASE C"/>
    <property type="match status" value="1"/>
</dbReference>
<dbReference type="PANTHER" id="PTHR37423">
    <property type="entry name" value="SOLUBLE LYTIC MUREIN TRANSGLYCOSYLASE-RELATED"/>
    <property type="match status" value="1"/>
</dbReference>
<feature type="chain" id="PRO_5011614910" evidence="2">
    <location>
        <begin position="29"/>
        <end position="237"/>
    </location>
</feature>
<dbReference type="AlphaFoldDB" id="A0A1G7Y4Y9"/>
<feature type="signal peptide" evidence="2">
    <location>
        <begin position="1"/>
        <end position="28"/>
    </location>
</feature>
<dbReference type="Gene3D" id="1.10.530.10">
    <property type="match status" value="1"/>
</dbReference>
<dbReference type="OrthoDB" id="92254at2"/>
<dbReference type="CDD" id="cd16894">
    <property type="entry name" value="MltD-like"/>
    <property type="match status" value="1"/>
</dbReference>
<keyword evidence="5" id="KW-1185">Reference proteome</keyword>
<dbReference type="GO" id="GO:0000270">
    <property type="term" value="P:peptidoglycan metabolic process"/>
    <property type="evidence" value="ECO:0007669"/>
    <property type="project" value="InterPro"/>
</dbReference>
<dbReference type="Proteomes" id="UP000198854">
    <property type="component" value="Unassembled WGS sequence"/>
</dbReference>
<dbReference type="InterPro" id="IPR000189">
    <property type="entry name" value="Transglyc_AS"/>
</dbReference>